<dbReference type="EMBL" id="PZZL01000001">
    <property type="protein sequence ID" value="PTM61717.1"/>
    <property type="molecule type" value="Genomic_DNA"/>
</dbReference>
<name>A0A2T4ZIA8_9HYPH</name>
<proteinExistence type="predicted"/>
<dbReference type="RefSeq" id="WP_108174167.1">
    <property type="nucleotide sequence ID" value="NZ_PZZL01000001.1"/>
</dbReference>
<dbReference type="AlphaFoldDB" id="A0A2T4ZIA8"/>
<organism evidence="1 2">
    <name type="scientific">Phreatobacter oligotrophus</name>
    <dbReference type="NCBI Taxonomy" id="1122261"/>
    <lineage>
        <taxon>Bacteria</taxon>
        <taxon>Pseudomonadati</taxon>
        <taxon>Pseudomonadota</taxon>
        <taxon>Alphaproteobacteria</taxon>
        <taxon>Hyphomicrobiales</taxon>
        <taxon>Phreatobacteraceae</taxon>
        <taxon>Phreatobacter</taxon>
    </lineage>
</organism>
<keyword evidence="2" id="KW-1185">Reference proteome</keyword>
<protein>
    <submittedName>
        <fullName evidence="1">Uncharacterized protein</fullName>
    </submittedName>
</protein>
<dbReference type="Proteomes" id="UP000241808">
    <property type="component" value="Unassembled WGS sequence"/>
</dbReference>
<dbReference type="OrthoDB" id="7950117at2"/>
<evidence type="ECO:0000313" key="2">
    <source>
        <dbReference type="Proteomes" id="UP000241808"/>
    </source>
</evidence>
<comment type="caution">
    <text evidence="1">The sequence shown here is derived from an EMBL/GenBank/DDBJ whole genome shotgun (WGS) entry which is preliminary data.</text>
</comment>
<reference evidence="1 2" key="1">
    <citation type="submission" date="2018-04" db="EMBL/GenBank/DDBJ databases">
        <title>Genomic Encyclopedia of Archaeal and Bacterial Type Strains, Phase II (KMG-II): from individual species to whole genera.</title>
        <authorList>
            <person name="Goeker M."/>
        </authorList>
    </citation>
    <scope>NUCLEOTIDE SEQUENCE [LARGE SCALE GENOMIC DNA]</scope>
    <source>
        <strain evidence="1 2">DSM 25521</strain>
    </source>
</reference>
<accession>A0A2T4ZIA8</accession>
<gene>
    <name evidence="1" type="ORF">C8P69_101388</name>
</gene>
<sequence>MSQKGSVPSRERRIKRICVRYGLHLMTAQKSSKQVLAHGGYMLRDAETMAIVLGDKGYLFSADLDEVEAYLDALE</sequence>
<evidence type="ECO:0000313" key="1">
    <source>
        <dbReference type="EMBL" id="PTM61717.1"/>
    </source>
</evidence>